<gene>
    <name evidence="1" type="ORF">BJ878DRAFT_20440</name>
</gene>
<feature type="non-terminal residue" evidence="1">
    <location>
        <position position="1"/>
    </location>
</feature>
<comment type="caution">
    <text evidence="1">The sequence shown here is derived from an EMBL/GenBank/DDBJ whole genome shotgun (WGS) entry which is preliminary data.</text>
</comment>
<dbReference type="EMBL" id="MU253849">
    <property type="protein sequence ID" value="KAG9245398.1"/>
    <property type="molecule type" value="Genomic_DNA"/>
</dbReference>
<reference evidence="1" key="1">
    <citation type="journal article" date="2021" name="IMA Fungus">
        <title>Genomic characterization of three marine fungi, including Emericellopsis atlantica sp. nov. with signatures of a generalist lifestyle and marine biomass degradation.</title>
        <authorList>
            <person name="Hagestad O.C."/>
            <person name="Hou L."/>
            <person name="Andersen J.H."/>
            <person name="Hansen E.H."/>
            <person name="Altermark B."/>
            <person name="Li C."/>
            <person name="Kuhnert E."/>
            <person name="Cox R.J."/>
            <person name="Crous P.W."/>
            <person name="Spatafora J.W."/>
            <person name="Lail K."/>
            <person name="Amirebrahimi M."/>
            <person name="Lipzen A."/>
            <person name="Pangilinan J."/>
            <person name="Andreopoulos W."/>
            <person name="Hayes R.D."/>
            <person name="Ng V."/>
            <person name="Grigoriev I.V."/>
            <person name="Jackson S.A."/>
            <person name="Sutton T.D.S."/>
            <person name="Dobson A.D.W."/>
            <person name="Rama T."/>
        </authorList>
    </citation>
    <scope>NUCLEOTIDE SEQUENCE</scope>
    <source>
        <strain evidence="1">TRa3180A</strain>
    </source>
</reference>
<sequence>MPHEVLKTMVNSGWIRMEKYYSKTDESPACAASIILNHVRKEKRIETFWRPSRQELTKEAVRKLREEEHRTNTTMDSAASIPTYTTNEFELLMDAIDVPV</sequence>
<evidence type="ECO:0000313" key="2">
    <source>
        <dbReference type="Proteomes" id="UP000887226"/>
    </source>
</evidence>
<proteinExistence type="predicted"/>
<keyword evidence="2" id="KW-1185">Reference proteome</keyword>
<name>A0A9P8CFQ4_9HELO</name>
<protein>
    <submittedName>
        <fullName evidence="1">Uncharacterized protein</fullName>
    </submittedName>
</protein>
<dbReference type="OrthoDB" id="3935139at2759"/>
<organism evidence="1 2">
    <name type="scientific">Calycina marina</name>
    <dbReference type="NCBI Taxonomy" id="1763456"/>
    <lineage>
        <taxon>Eukaryota</taxon>
        <taxon>Fungi</taxon>
        <taxon>Dikarya</taxon>
        <taxon>Ascomycota</taxon>
        <taxon>Pezizomycotina</taxon>
        <taxon>Leotiomycetes</taxon>
        <taxon>Helotiales</taxon>
        <taxon>Pezizellaceae</taxon>
        <taxon>Calycina</taxon>
    </lineage>
</organism>
<evidence type="ECO:0000313" key="1">
    <source>
        <dbReference type="EMBL" id="KAG9245398.1"/>
    </source>
</evidence>
<dbReference type="AlphaFoldDB" id="A0A9P8CFQ4"/>
<accession>A0A9P8CFQ4</accession>
<dbReference type="Proteomes" id="UP000887226">
    <property type="component" value="Unassembled WGS sequence"/>
</dbReference>